<evidence type="ECO:0000313" key="9">
    <source>
        <dbReference type="Proteomes" id="UP001341281"/>
    </source>
</evidence>
<dbReference type="Pfam" id="PF21361">
    <property type="entry name" value="Sina_ZnF"/>
    <property type="match status" value="1"/>
</dbReference>
<accession>A0AAQ3WSU1</accession>
<dbReference type="InterPro" id="IPR013010">
    <property type="entry name" value="Znf_SIAH"/>
</dbReference>
<evidence type="ECO:0000313" key="8">
    <source>
        <dbReference type="EMBL" id="WVZ72051.1"/>
    </source>
</evidence>
<feature type="domain" description="SIAH-type" evidence="7">
    <location>
        <begin position="190"/>
        <end position="248"/>
    </location>
</feature>
<dbReference type="SUPFAM" id="SSF49599">
    <property type="entry name" value="TRAF domain-like"/>
    <property type="match status" value="1"/>
</dbReference>
<dbReference type="InterPro" id="IPR044286">
    <property type="entry name" value="SINL_plant"/>
</dbReference>
<dbReference type="Proteomes" id="UP001341281">
    <property type="component" value="Chromosome 04"/>
</dbReference>
<dbReference type="PANTHER" id="PTHR46632:SF9">
    <property type="entry name" value="RING-TYPE E3 UBIQUITIN TRANSFERASE"/>
    <property type="match status" value="1"/>
</dbReference>
<dbReference type="PROSITE" id="PS51081">
    <property type="entry name" value="ZF_SIAH"/>
    <property type="match status" value="1"/>
</dbReference>
<feature type="compositionally biased region" description="Basic and acidic residues" evidence="6">
    <location>
        <begin position="63"/>
        <end position="72"/>
    </location>
</feature>
<evidence type="ECO:0000256" key="6">
    <source>
        <dbReference type="SAM" id="MobiDB-lite"/>
    </source>
</evidence>
<protein>
    <recommendedName>
        <fullName evidence="7">SIAH-type domain-containing protein</fullName>
    </recommendedName>
</protein>
<organism evidence="8 9">
    <name type="scientific">Paspalum notatum var. saurae</name>
    <dbReference type="NCBI Taxonomy" id="547442"/>
    <lineage>
        <taxon>Eukaryota</taxon>
        <taxon>Viridiplantae</taxon>
        <taxon>Streptophyta</taxon>
        <taxon>Embryophyta</taxon>
        <taxon>Tracheophyta</taxon>
        <taxon>Spermatophyta</taxon>
        <taxon>Magnoliopsida</taxon>
        <taxon>Liliopsida</taxon>
        <taxon>Poales</taxon>
        <taxon>Poaceae</taxon>
        <taxon>PACMAD clade</taxon>
        <taxon>Panicoideae</taxon>
        <taxon>Andropogonodae</taxon>
        <taxon>Paspaleae</taxon>
        <taxon>Paspalinae</taxon>
        <taxon>Paspalum</taxon>
    </lineage>
</organism>
<dbReference type="Gene3D" id="3.30.40.10">
    <property type="entry name" value="Zinc/RING finger domain, C3HC4 (zinc finger)"/>
    <property type="match status" value="1"/>
</dbReference>
<evidence type="ECO:0000256" key="3">
    <source>
        <dbReference type="ARBA" id="ARBA00022833"/>
    </source>
</evidence>
<dbReference type="InterPro" id="IPR013083">
    <property type="entry name" value="Znf_RING/FYVE/PHD"/>
</dbReference>
<reference evidence="8 9" key="1">
    <citation type="submission" date="2024-02" db="EMBL/GenBank/DDBJ databases">
        <title>High-quality chromosome-scale genome assembly of Pensacola bahiagrass (Paspalum notatum Flugge var. saurae).</title>
        <authorList>
            <person name="Vega J.M."/>
            <person name="Podio M."/>
            <person name="Orjuela J."/>
            <person name="Siena L.A."/>
            <person name="Pessino S.C."/>
            <person name="Combes M.C."/>
            <person name="Mariac C."/>
            <person name="Albertini E."/>
            <person name="Pupilli F."/>
            <person name="Ortiz J.P.A."/>
            <person name="Leblanc O."/>
        </authorList>
    </citation>
    <scope>NUCLEOTIDE SEQUENCE [LARGE SCALE GENOMIC DNA]</scope>
    <source>
        <strain evidence="8">R1</strain>
        <tissue evidence="8">Leaf</tissue>
    </source>
</reference>
<feature type="region of interest" description="Disordered" evidence="6">
    <location>
        <begin position="59"/>
        <end position="106"/>
    </location>
</feature>
<gene>
    <name evidence="8" type="ORF">U9M48_020569</name>
</gene>
<dbReference type="EMBL" id="CP144748">
    <property type="protein sequence ID" value="WVZ72051.1"/>
    <property type="molecule type" value="Genomic_DNA"/>
</dbReference>
<evidence type="ECO:0000256" key="2">
    <source>
        <dbReference type="ARBA" id="ARBA00022771"/>
    </source>
</evidence>
<evidence type="ECO:0000256" key="4">
    <source>
        <dbReference type="ARBA" id="ARBA00024004"/>
    </source>
</evidence>
<dbReference type="AlphaFoldDB" id="A0AAQ3WSU1"/>
<sequence>MPATALSLNSAGLGEGLASCNCNQRQPKLPSFEMGGVLGRHYRSAFPRRLGVMSEYQGSKRGLVPEDGERSHCAKKPRSEQAMAPGPGGVITQDGEASHGSSDGEGEGVLAAAEAMEEPRIKITIGVSLLHCQACLLPLKPPTFKVISVEILGCEAGHVVCCTCRGKHGQACGRAASYAACRDLDAFLLDAKVPCQNEEFGCESEVVYYQATEHHATCKWAPCFCPNPGCGFFSSPARLVEHFRDQHHWWPVTAVSYGRPFKLPVPAPPQGCHVLVGKEDRSVFFVSSAALGAAAAAVSLVCVRAAGPLAPRFKCALSVSVELPSNKGELVLTMSEVRSSDLSGGFPPPDQSVFLAVPSVLLHDAPGGAPDLMVCIDKADACRSTGELHKCEALGSRSVDGDWQCGHGDAIPQGCK</sequence>
<evidence type="ECO:0000256" key="1">
    <source>
        <dbReference type="ARBA" id="ARBA00022723"/>
    </source>
</evidence>
<dbReference type="PANTHER" id="PTHR46632">
    <property type="entry name" value="E3 UBIQUITIN-PROTEIN LIGASE SINA-LIKE 4"/>
    <property type="match status" value="1"/>
</dbReference>
<evidence type="ECO:0000256" key="5">
    <source>
        <dbReference type="PROSITE-ProRule" id="PRU00455"/>
    </source>
</evidence>
<keyword evidence="1" id="KW-0479">Metal-binding</keyword>
<dbReference type="GO" id="GO:0008270">
    <property type="term" value="F:zinc ion binding"/>
    <property type="evidence" value="ECO:0007669"/>
    <property type="project" value="UniProtKB-KW"/>
</dbReference>
<proteinExistence type="predicted"/>
<keyword evidence="9" id="KW-1185">Reference proteome</keyword>
<keyword evidence="3" id="KW-0862">Zinc</keyword>
<name>A0AAQ3WSU1_PASNO</name>
<comment type="function">
    <text evidence="4">E3 ubiquitin-protein ligase that mediates ubiquitination and subsequent proteasomal degradation of target proteins. E3 ubiquitin ligases accept ubiquitin from an E2 ubiquitin-conjugating enzyme in the form of a thioester and then directly transfers the ubiquitin to targeted substrates. It probably triggers the ubiquitin-mediated degradation of different substrates.</text>
</comment>
<keyword evidence="2 5" id="KW-0863">Zinc-finger</keyword>
<evidence type="ECO:0000259" key="7">
    <source>
        <dbReference type="PROSITE" id="PS51081"/>
    </source>
</evidence>